<evidence type="ECO:0000313" key="6">
    <source>
        <dbReference type="EMBL" id="KAK7073242.1"/>
    </source>
</evidence>
<feature type="region of interest" description="Disordered" evidence="3">
    <location>
        <begin position="59"/>
        <end position="110"/>
    </location>
</feature>
<reference evidence="6 7" key="1">
    <citation type="submission" date="2023-11" db="EMBL/GenBank/DDBJ databases">
        <title>Halocaridina rubra genome assembly.</title>
        <authorList>
            <person name="Smith C."/>
        </authorList>
    </citation>
    <scope>NUCLEOTIDE SEQUENCE [LARGE SCALE GENOMIC DNA]</scope>
    <source>
        <strain evidence="6">EP-1</strain>
        <tissue evidence="6">Whole</tissue>
    </source>
</reference>
<organism evidence="6 7">
    <name type="scientific">Halocaridina rubra</name>
    <name type="common">Hawaiian red shrimp</name>
    <dbReference type="NCBI Taxonomy" id="373956"/>
    <lineage>
        <taxon>Eukaryota</taxon>
        <taxon>Metazoa</taxon>
        <taxon>Ecdysozoa</taxon>
        <taxon>Arthropoda</taxon>
        <taxon>Crustacea</taxon>
        <taxon>Multicrustacea</taxon>
        <taxon>Malacostraca</taxon>
        <taxon>Eumalacostraca</taxon>
        <taxon>Eucarida</taxon>
        <taxon>Decapoda</taxon>
        <taxon>Pleocyemata</taxon>
        <taxon>Caridea</taxon>
        <taxon>Atyoidea</taxon>
        <taxon>Atyidae</taxon>
        <taxon>Halocaridina</taxon>
    </lineage>
</organism>
<dbReference type="Gene3D" id="2.60.120.290">
    <property type="entry name" value="Spermadhesin, CUB domain"/>
    <property type="match status" value="1"/>
</dbReference>
<evidence type="ECO:0000313" key="7">
    <source>
        <dbReference type="Proteomes" id="UP001381693"/>
    </source>
</evidence>
<feature type="domain" description="CUB" evidence="5">
    <location>
        <begin position="116"/>
        <end position="248"/>
    </location>
</feature>
<dbReference type="Proteomes" id="UP001381693">
    <property type="component" value="Unassembled WGS sequence"/>
</dbReference>
<protein>
    <recommendedName>
        <fullName evidence="5">CUB domain-containing protein</fullName>
    </recommendedName>
</protein>
<dbReference type="PROSITE" id="PS01180">
    <property type="entry name" value="CUB"/>
    <property type="match status" value="1"/>
</dbReference>
<evidence type="ECO:0000259" key="5">
    <source>
        <dbReference type="PROSITE" id="PS01180"/>
    </source>
</evidence>
<name>A0AAN8WW64_HALRR</name>
<sequence length="248" mass="26531">MRLVIVLCILTSLTHASTWDDRYSVWQADLQPGWIIETYEYAGQRCHCKVQGNSSSYSSSSYAGPSPSASSSGLNPTTTTTLPTTTTTTPTTTTTTTLTTTTTTTEATTTTPLPACDMDVTISHGSTNYWTTPNYPSNYPENIVCTLRVTIPASIMMGMATISLNGANSMCGTAGLGCSSRPDHLEVKDPTGMMAYFCGTLAPSQSWAPMTMFDAPKTIEFKFVSSNADGCTNKGLSFKIQGFNLMMG</sequence>
<dbReference type="AlphaFoldDB" id="A0AAN8WW64"/>
<dbReference type="EMBL" id="JAXCGZ010013231">
    <property type="protein sequence ID" value="KAK7073242.1"/>
    <property type="molecule type" value="Genomic_DNA"/>
</dbReference>
<feature type="signal peptide" evidence="4">
    <location>
        <begin position="1"/>
        <end position="16"/>
    </location>
</feature>
<evidence type="ECO:0000256" key="1">
    <source>
        <dbReference type="ARBA" id="ARBA00023157"/>
    </source>
</evidence>
<evidence type="ECO:0000256" key="2">
    <source>
        <dbReference type="PROSITE-ProRule" id="PRU00059"/>
    </source>
</evidence>
<gene>
    <name evidence="6" type="ORF">SK128_025664</name>
</gene>
<feature type="chain" id="PRO_5042955084" description="CUB domain-containing protein" evidence="4">
    <location>
        <begin position="17"/>
        <end position="248"/>
    </location>
</feature>
<keyword evidence="7" id="KW-1185">Reference proteome</keyword>
<keyword evidence="4" id="KW-0732">Signal</keyword>
<accession>A0AAN8WW64</accession>
<comment type="caution">
    <text evidence="2">Lacks conserved residue(s) required for the propagation of feature annotation.</text>
</comment>
<dbReference type="SUPFAM" id="SSF49854">
    <property type="entry name" value="Spermadhesin, CUB domain"/>
    <property type="match status" value="1"/>
</dbReference>
<evidence type="ECO:0000256" key="3">
    <source>
        <dbReference type="SAM" id="MobiDB-lite"/>
    </source>
</evidence>
<dbReference type="InterPro" id="IPR035914">
    <property type="entry name" value="Sperma_CUB_dom_sf"/>
</dbReference>
<comment type="caution">
    <text evidence="6">The sequence shown here is derived from an EMBL/GenBank/DDBJ whole genome shotgun (WGS) entry which is preliminary data.</text>
</comment>
<evidence type="ECO:0000256" key="4">
    <source>
        <dbReference type="SAM" id="SignalP"/>
    </source>
</evidence>
<dbReference type="InterPro" id="IPR000859">
    <property type="entry name" value="CUB_dom"/>
</dbReference>
<keyword evidence="1" id="KW-1015">Disulfide bond</keyword>
<proteinExistence type="predicted"/>